<dbReference type="InterPro" id="IPR011993">
    <property type="entry name" value="PH-like_dom_sf"/>
</dbReference>
<evidence type="ECO:0000313" key="3">
    <source>
        <dbReference type="Proteomes" id="UP000444721"/>
    </source>
</evidence>
<dbReference type="PROSITE" id="PS50003">
    <property type="entry name" value="PH_DOMAIN"/>
    <property type="match status" value="2"/>
</dbReference>
<accession>A0A6A5BII5</accession>
<dbReference type="VEuPathDB" id="AmoebaDB:NF0044440"/>
<dbReference type="RefSeq" id="XP_044558974.1">
    <property type="nucleotide sequence ID" value="XM_044710553.1"/>
</dbReference>
<dbReference type="EMBL" id="VFQX01000053">
    <property type="protein sequence ID" value="KAF0974261.1"/>
    <property type="molecule type" value="Genomic_DNA"/>
</dbReference>
<dbReference type="GeneID" id="68114089"/>
<dbReference type="SUPFAM" id="SSF51126">
    <property type="entry name" value="Pectin lyase-like"/>
    <property type="match status" value="1"/>
</dbReference>
<reference evidence="2 3" key="1">
    <citation type="journal article" date="2019" name="Sci. Rep.">
        <title>Nanopore sequencing improves the draft genome of the human pathogenic amoeba Naegleria fowleri.</title>
        <authorList>
            <person name="Liechti N."/>
            <person name="Schurch N."/>
            <person name="Bruggmann R."/>
            <person name="Wittwer M."/>
        </authorList>
    </citation>
    <scope>NUCLEOTIDE SEQUENCE [LARGE SCALE GENOMIC DNA]</scope>
    <source>
        <strain evidence="2 3">ATCC 30894</strain>
    </source>
</reference>
<protein>
    <recommendedName>
        <fullName evidence="1">PH domain-containing protein</fullName>
    </recommendedName>
</protein>
<proteinExistence type="predicted"/>
<dbReference type="PANTHER" id="PTHR14336">
    <property type="entry name" value="TANDEM PH DOMAIN CONTAINING PROTEIN"/>
    <property type="match status" value="1"/>
</dbReference>
<name>A0A6A5BII5_NAEFO</name>
<comment type="caution">
    <text evidence="2">The sequence shown here is derived from an EMBL/GenBank/DDBJ whole genome shotgun (WGS) entry which is preliminary data.</text>
</comment>
<dbReference type="SMART" id="SM00233">
    <property type="entry name" value="PH"/>
    <property type="match status" value="2"/>
</dbReference>
<dbReference type="Gene3D" id="2.30.29.30">
    <property type="entry name" value="Pleckstrin-homology domain (PH domain)/Phosphotyrosine-binding domain (PTB)"/>
    <property type="match status" value="2"/>
</dbReference>
<keyword evidence="3" id="KW-1185">Reference proteome</keyword>
<dbReference type="SUPFAM" id="SSF50729">
    <property type="entry name" value="PH domain-like"/>
    <property type="match status" value="2"/>
</dbReference>
<feature type="domain" description="PH" evidence="1">
    <location>
        <begin position="144"/>
        <end position="336"/>
    </location>
</feature>
<dbReference type="Pfam" id="PF00169">
    <property type="entry name" value="PH"/>
    <property type="match status" value="2"/>
</dbReference>
<gene>
    <name evidence="2" type="ORF">FDP41_006871</name>
</gene>
<organism evidence="2 3">
    <name type="scientific">Naegleria fowleri</name>
    <name type="common">Brain eating amoeba</name>
    <dbReference type="NCBI Taxonomy" id="5763"/>
    <lineage>
        <taxon>Eukaryota</taxon>
        <taxon>Discoba</taxon>
        <taxon>Heterolobosea</taxon>
        <taxon>Tetramitia</taxon>
        <taxon>Eutetramitia</taxon>
        <taxon>Vahlkampfiidae</taxon>
        <taxon>Naegleria</taxon>
    </lineage>
</organism>
<dbReference type="OMA" id="QDDCDEW"/>
<dbReference type="VEuPathDB" id="AmoebaDB:NfTy_075850"/>
<dbReference type="Proteomes" id="UP000444721">
    <property type="component" value="Unassembled WGS sequence"/>
</dbReference>
<sequence>MGKTGRHRKISFFSLQTQNTELKKEWFWKQGGRIKSWKKRLFVIFENTLYYYASEQDKEPKGAIILKDSSVEICNPEDTVKNGKKPPSENGQSDYYSLVVKTPFRSFWLLNTDLKVVQQWSQLITQVVNDNDNHSKNSLSKHGGSKKLGWMIKSGGKLKASWKQRFFVLRNDMLYYYKPKKESDNQKDSNSSHSHNNHALPDLVNISELDAKLQNMIAQGVVTFYNATIQFKLNPAKKRKKVKNAEDLLHEIEESGTSRDRSRSVSSLRRSTVDKRWSLTSISNGQFIIPEEPFDNDFQKTWFAFEIRIPSRTYTIYAKTQDDCDEWVLFLFESIINVMGELSHFVKIGHSDFDDATSTTSDEMIESGSSLNADSARSLLPSLESIMSEISSVNNGSETESRYQSMDYIEAQPISIISETIFDEIQRRKEDEKVVALLKKSKKRESITFKGSYSEKFTFLVAENSLQADMVPIKLYILPGIYTECQTLVVSQPLEIHGSVLENCIIEMHSSKFCEPMIRINSENVRFRKLRFRIISELSNEQIEMKNRFMHGKPSNGKSSNNSGKDFRIPCAIHVENGSLFLDECEISYEDCTDPEVFVDNDLEGGSCCIWVSHNSTCVTYNCSLSNAHYGVVTSQNGTSVSFGGSIKSKIAPFMNNDETSSSRNYHVQVSSCK</sequence>
<dbReference type="InterPro" id="IPR011050">
    <property type="entry name" value="Pectin_lyase_fold/virulence"/>
</dbReference>
<evidence type="ECO:0000259" key="1">
    <source>
        <dbReference type="PROSITE" id="PS50003"/>
    </source>
</evidence>
<dbReference type="InterPro" id="IPR051707">
    <property type="entry name" value="PI-Interact_SigTrans_Reg"/>
</dbReference>
<dbReference type="VEuPathDB" id="AmoebaDB:FDP41_006871"/>
<dbReference type="InterPro" id="IPR001849">
    <property type="entry name" value="PH_domain"/>
</dbReference>
<dbReference type="AlphaFoldDB" id="A0A6A5BII5"/>
<feature type="domain" description="PH" evidence="1">
    <location>
        <begin position="20"/>
        <end position="129"/>
    </location>
</feature>
<evidence type="ECO:0000313" key="2">
    <source>
        <dbReference type="EMBL" id="KAF0974261.1"/>
    </source>
</evidence>
<dbReference type="OrthoDB" id="185175at2759"/>